<accession>A0A9D1K4V7</accession>
<proteinExistence type="predicted"/>
<organism evidence="5 6">
    <name type="scientific">Candidatus Alectryocaccomicrobium excrementavium</name>
    <dbReference type="NCBI Taxonomy" id="2840668"/>
    <lineage>
        <taxon>Bacteria</taxon>
        <taxon>Bacillati</taxon>
        <taxon>Bacillota</taxon>
        <taxon>Clostridia</taxon>
        <taxon>Candidatus Alectryocaccomicrobium</taxon>
    </lineage>
</organism>
<comment type="caution">
    <text evidence="5">The sequence shown here is derived from an EMBL/GenBank/DDBJ whole genome shotgun (WGS) entry which is preliminary data.</text>
</comment>
<reference evidence="5" key="2">
    <citation type="journal article" date="2021" name="PeerJ">
        <title>Extensive microbial diversity within the chicken gut microbiome revealed by metagenomics and culture.</title>
        <authorList>
            <person name="Gilroy R."/>
            <person name="Ravi A."/>
            <person name="Getino M."/>
            <person name="Pursley I."/>
            <person name="Horton D.L."/>
            <person name="Alikhan N.F."/>
            <person name="Baker D."/>
            <person name="Gharbi K."/>
            <person name="Hall N."/>
            <person name="Watson M."/>
            <person name="Adriaenssens E.M."/>
            <person name="Foster-Nyarko E."/>
            <person name="Jarju S."/>
            <person name="Secka A."/>
            <person name="Antonio M."/>
            <person name="Oren A."/>
            <person name="Chaudhuri R.R."/>
            <person name="La Ragione R."/>
            <person name="Hildebrand F."/>
            <person name="Pallen M.J."/>
        </authorList>
    </citation>
    <scope>NUCLEOTIDE SEQUENCE</scope>
    <source>
        <strain evidence="5">13766</strain>
    </source>
</reference>
<dbReference type="PIRSF" id="PIRSF000097">
    <property type="entry name" value="AKR"/>
    <property type="match status" value="1"/>
</dbReference>
<dbReference type="InterPro" id="IPR020471">
    <property type="entry name" value="AKR"/>
</dbReference>
<name>A0A9D1K4V7_9FIRM</name>
<dbReference type="EMBL" id="DVJN01000029">
    <property type="protein sequence ID" value="HIS91676.1"/>
    <property type="molecule type" value="Genomic_DNA"/>
</dbReference>
<feature type="domain" description="NADP-dependent oxidoreductase" evidence="4">
    <location>
        <begin position="19"/>
        <end position="294"/>
    </location>
</feature>
<sequence>MRMKVPMKTLYTGAQIPGIGLGTFGSDHVDAKTVAGVVREALKMGYRYLDCAACYGNEAEIGEAIADCAVPRGELFVLSKLWNDMHGRVREACEKTLRDLRLEYLDCYLVHWPFPNYHPPGCDGNARNPDSRPYIHEEFLRTWRAMEDLVDRGLVRHIGVSNMTIPKLKLLLRDARICPAVHEMELHPCFQQGELFQFCLDNDILPIGYCPIGSPARPERDRTEEDFADTQMPVVREIARAHGVHPAVICVKWAAQRGQVPIPFTSRPENALANLRAVCEDPLTDGEMNAMRSVERNSRLIKGQVFLWEGAASWLDLWDIGGKIHG</sequence>
<dbReference type="SUPFAM" id="SSF51430">
    <property type="entry name" value="NAD(P)-linked oxidoreductase"/>
    <property type="match status" value="1"/>
</dbReference>
<evidence type="ECO:0000259" key="4">
    <source>
        <dbReference type="Pfam" id="PF00248"/>
    </source>
</evidence>
<dbReference type="PRINTS" id="PR00069">
    <property type="entry name" value="ALDKETRDTASE"/>
</dbReference>
<dbReference type="InterPro" id="IPR036812">
    <property type="entry name" value="NAD(P)_OxRdtase_dom_sf"/>
</dbReference>
<dbReference type="AlphaFoldDB" id="A0A9D1K4V7"/>
<evidence type="ECO:0000256" key="2">
    <source>
        <dbReference type="PIRSR" id="PIRSR000097-2"/>
    </source>
</evidence>
<reference evidence="5" key="1">
    <citation type="submission" date="2020-10" db="EMBL/GenBank/DDBJ databases">
        <authorList>
            <person name="Gilroy R."/>
        </authorList>
    </citation>
    <scope>NUCLEOTIDE SEQUENCE</scope>
    <source>
        <strain evidence="5">13766</strain>
    </source>
</reference>
<protein>
    <submittedName>
        <fullName evidence="5">Aldo/keto reductase</fullName>
    </submittedName>
</protein>
<dbReference type="Gene3D" id="3.20.20.100">
    <property type="entry name" value="NADP-dependent oxidoreductase domain"/>
    <property type="match status" value="1"/>
</dbReference>
<dbReference type="GO" id="GO:0016491">
    <property type="term" value="F:oxidoreductase activity"/>
    <property type="evidence" value="ECO:0007669"/>
    <property type="project" value="InterPro"/>
</dbReference>
<dbReference type="Proteomes" id="UP000824140">
    <property type="component" value="Unassembled WGS sequence"/>
</dbReference>
<dbReference type="InterPro" id="IPR023210">
    <property type="entry name" value="NADP_OxRdtase_dom"/>
</dbReference>
<evidence type="ECO:0000313" key="6">
    <source>
        <dbReference type="Proteomes" id="UP000824140"/>
    </source>
</evidence>
<evidence type="ECO:0000256" key="1">
    <source>
        <dbReference type="PIRSR" id="PIRSR000097-1"/>
    </source>
</evidence>
<feature type="binding site" evidence="2">
    <location>
        <position position="111"/>
    </location>
    <ligand>
        <name>substrate</name>
    </ligand>
</feature>
<dbReference type="CDD" id="cd19071">
    <property type="entry name" value="AKR_AKR1-5-like"/>
    <property type="match status" value="1"/>
</dbReference>
<dbReference type="Pfam" id="PF00248">
    <property type="entry name" value="Aldo_ket_red"/>
    <property type="match status" value="1"/>
</dbReference>
<evidence type="ECO:0000313" key="5">
    <source>
        <dbReference type="EMBL" id="HIS91676.1"/>
    </source>
</evidence>
<evidence type="ECO:0000256" key="3">
    <source>
        <dbReference type="PIRSR" id="PIRSR000097-3"/>
    </source>
</evidence>
<gene>
    <name evidence="5" type="ORF">IAA84_01525</name>
</gene>
<feature type="active site" description="Proton donor" evidence="1">
    <location>
        <position position="55"/>
    </location>
</feature>
<dbReference type="PANTHER" id="PTHR11732">
    <property type="entry name" value="ALDO/KETO REDUCTASE"/>
    <property type="match status" value="1"/>
</dbReference>
<feature type="site" description="Lowers pKa of active site Tyr" evidence="3">
    <location>
        <position position="80"/>
    </location>
</feature>